<evidence type="ECO:0000313" key="1">
    <source>
        <dbReference type="EMBL" id="MBC2882554.1"/>
    </source>
</evidence>
<reference evidence="1 2" key="1">
    <citation type="submission" date="2020-08" db="EMBL/GenBank/DDBJ databases">
        <title>Complete genome and description of Campylobacter massiliensis Marseille-Q3452 sp. nov.</title>
        <authorList>
            <person name="Antezack A."/>
        </authorList>
    </citation>
    <scope>NUCLEOTIDE SEQUENCE [LARGE SCALE GENOMIC DNA]</scope>
    <source>
        <strain evidence="1 2">Marseille-Q3452</strain>
    </source>
</reference>
<organism evidence="1 2">
    <name type="scientific">Campylobacter massiliensis</name>
    <dbReference type="NCBI Taxonomy" id="2762557"/>
    <lineage>
        <taxon>Bacteria</taxon>
        <taxon>Pseudomonadati</taxon>
        <taxon>Campylobacterota</taxon>
        <taxon>Epsilonproteobacteria</taxon>
        <taxon>Campylobacterales</taxon>
        <taxon>Campylobacteraceae</taxon>
        <taxon>Campylobacter</taxon>
    </lineage>
</organism>
<keyword evidence="2" id="KW-1185">Reference proteome</keyword>
<comment type="caution">
    <text evidence="1">The sequence shown here is derived from an EMBL/GenBank/DDBJ whole genome shotgun (WGS) entry which is preliminary data.</text>
</comment>
<dbReference type="Proteomes" id="UP000552683">
    <property type="component" value="Unassembled WGS sequence"/>
</dbReference>
<proteinExistence type="predicted"/>
<dbReference type="AlphaFoldDB" id="A0A842JBV1"/>
<dbReference type="EMBL" id="JACLZK010000001">
    <property type="protein sequence ID" value="MBC2882554.1"/>
    <property type="molecule type" value="Genomic_DNA"/>
</dbReference>
<name>A0A842JBV1_9BACT</name>
<protein>
    <submittedName>
        <fullName evidence="1">Uncharacterized protein</fullName>
    </submittedName>
</protein>
<evidence type="ECO:0000313" key="2">
    <source>
        <dbReference type="Proteomes" id="UP000552683"/>
    </source>
</evidence>
<gene>
    <name evidence="1" type="ORF">H7R39_04660</name>
</gene>
<accession>A0A842JBV1</accession>
<dbReference type="RefSeq" id="WP_185898159.1">
    <property type="nucleotide sequence ID" value="NZ_JACLZK010000001.1"/>
</dbReference>
<sequence length="112" mass="13026">MAKTRKISSNDELDELIKLAPQSRQKVAKDLVIELKFMNKTMQRLKEVVEKGEILEEFNQGKQSFIRENSALKSYNTTIQRYSLVYRQLMELIDKNPSPADDSELINFISSK</sequence>